<dbReference type="EMBL" id="JAVFHQ010000032">
    <property type="protein sequence ID" value="KAK4543475.1"/>
    <property type="molecule type" value="Genomic_DNA"/>
</dbReference>
<dbReference type="GO" id="GO:0000171">
    <property type="term" value="F:ribonuclease MRP activity"/>
    <property type="evidence" value="ECO:0007669"/>
    <property type="project" value="TreeGrafter"/>
</dbReference>
<dbReference type="Proteomes" id="UP001324427">
    <property type="component" value="Unassembled WGS sequence"/>
</dbReference>
<evidence type="ECO:0000256" key="1">
    <source>
        <dbReference type="ARBA" id="ARBA00004123"/>
    </source>
</evidence>
<dbReference type="PANTHER" id="PTHR28256:SF1">
    <property type="entry name" value="RIBONUCLEASES P_MRP PROTEIN SUBUNIT POP7"/>
    <property type="match status" value="1"/>
</dbReference>
<keyword evidence="2" id="KW-0819">tRNA processing</keyword>
<dbReference type="Pfam" id="PF12328">
    <property type="entry name" value="Rpp20"/>
    <property type="match status" value="1"/>
</dbReference>
<dbReference type="AlphaFoldDB" id="A0AAV9JEZ7"/>
<keyword evidence="3" id="KW-0539">Nucleus</keyword>
<evidence type="ECO:0000256" key="4">
    <source>
        <dbReference type="SAM" id="MobiDB-lite"/>
    </source>
</evidence>
<dbReference type="GO" id="GO:0000172">
    <property type="term" value="C:ribonuclease MRP complex"/>
    <property type="evidence" value="ECO:0007669"/>
    <property type="project" value="InterPro"/>
</dbReference>
<dbReference type="InterPro" id="IPR020241">
    <property type="entry name" value="RNase_P/MRP_Pop7_fungi"/>
</dbReference>
<evidence type="ECO:0000256" key="3">
    <source>
        <dbReference type="ARBA" id="ARBA00023242"/>
    </source>
</evidence>
<evidence type="ECO:0000256" key="2">
    <source>
        <dbReference type="ARBA" id="ARBA00022694"/>
    </source>
</evidence>
<name>A0AAV9JEZ7_9PEZI</name>
<feature type="compositionally biased region" description="Basic residues" evidence="4">
    <location>
        <begin position="12"/>
        <end position="26"/>
    </location>
</feature>
<accession>A0AAV9JEZ7</accession>
<evidence type="ECO:0000313" key="6">
    <source>
        <dbReference type="Proteomes" id="UP001324427"/>
    </source>
</evidence>
<reference evidence="5 6" key="1">
    <citation type="submission" date="2021-11" db="EMBL/GenBank/DDBJ databases">
        <title>Black yeast isolated from Biological Soil Crust.</title>
        <authorList>
            <person name="Kurbessoian T."/>
        </authorList>
    </citation>
    <scope>NUCLEOTIDE SEQUENCE [LARGE SCALE GENOMIC DNA]</scope>
    <source>
        <strain evidence="5 6">CCFEE 5522</strain>
    </source>
</reference>
<dbReference type="InterPro" id="IPR036882">
    <property type="entry name" value="Alba-like_dom_sf"/>
</dbReference>
<dbReference type="PANTHER" id="PTHR28256">
    <property type="entry name" value="RIBONUCLEASES P/MRP PROTEIN SUBUNIT POP7"/>
    <property type="match status" value="1"/>
</dbReference>
<dbReference type="GO" id="GO:0004526">
    <property type="term" value="F:ribonuclease P activity"/>
    <property type="evidence" value="ECO:0007669"/>
    <property type="project" value="TreeGrafter"/>
</dbReference>
<sequence length="290" mass="31240">MDGSMANIAPKRQQKHRISKPKHQKLARLPPNATVSKRPLFHPAIPSPYAGASQQKVVYVTARTPFLSAVKRVEKLLNLSDKRLVQSATTLAKRKNGKRRRNAAREDEILDIATEVERQKGKRRKTGPGAVGVDADDGEDAAGEEVTLKGTGKAIARVMELALWFQQREEYTVRLRTGSVGAIDDISVDETAEVETEDKTLTGNGAEQEDSAAPKRTIDAIGGADAAVEDNDIGGGGGGTISKQRLEPGDVATEKGQIESTAGVAEKDDVPIPETRIRYTSVLEVAVSLR</sequence>
<dbReference type="GO" id="GO:0006364">
    <property type="term" value="P:rRNA processing"/>
    <property type="evidence" value="ECO:0007669"/>
    <property type="project" value="TreeGrafter"/>
</dbReference>
<dbReference type="GO" id="GO:0005655">
    <property type="term" value="C:nucleolar ribonuclease P complex"/>
    <property type="evidence" value="ECO:0007669"/>
    <property type="project" value="InterPro"/>
</dbReference>
<dbReference type="GO" id="GO:0001682">
    <property type="term" value="P:tRNA 5'-leader removal"/>
    <property type="evidence" value="ECO:0007669"/>
    <property type="project" value="InterPro"/>
</dbReference>
<feature type="region of interest" description="Disordered" evidence="4">
    <location>
        <begin position="1"/>
        <end position="40"/>
    </location>
</feature>
<organism evidence="5 6">
    <name type="scientific">Oleoguttula mirabilis</name>
    <dbReference type="NCBI Taxonomy" id="1507867"/>
    <lineage>
        <taxon>Eukaryota</taxon>
        <taxon>Fungi</taxon>
        <taxon>Dikarya</taxon>
        <taxon>Ascomycota</taxon>
        <taxon>Pezizomycotina</taxon>
        <taxon>Dothideomycetes</taxon>
        <taxon>Dothideomycetidae</taxon>
        <taxon>Mycosphaerellales</taxon>
        <taxon>Teratosphaeriaceae</taxon>
        <taxon>Oleoguttula</taxon>
    </lineage>
</organism>
<protein>
    <submittedName>
        <fullName evidence="5">Uncharacterized protein</fullName>
    </submittedName>
</protein>
<comment type="subcellular location">
    <subcellularLocation>
        <location evidence="1">Nucleus</location>
    </subcellularLocation>
</comment>
<evidence type="ECO:0000313" key="5">
    <source>
        <dbReference type="EMBL" id="KAK4543475.1"/>
    </source>
</evidence>
<dbReference type="GO" id="GO:0000294">
    <property type="term" value="P:nuclear-transcribed mRNA catabolic process, RNase MRP-dependent"/>
    <property type="evidence" value="ECO:0007669"/>
    <property type="project" value="TreeGrafter"/>
</dbReference>
<proteinExistence type="predicted"/>
<gene>
    <name evidence="5" type="ORF">LTR36_005618</name>
</gene>
<dbReference type="GO" id="GO:0003723">
    <property type="term" value="F:RNA binding"/>
    <property type="evidence" value="ECO:0007669"/>
    <property type="project" value="TreeGrafter"/>
</dbReference>
<dbReference type="InterPro" id="IPR014612">
    <property type="entry name" value="Pop7/Rpp20"/>
</dbReference>
<keyword evidence="6" id="KW-1185">Reference proteome</keyword>
<dbReference type="GO" id="GO:0034965">
    <property type="term" value="P:intronic box C/D snoRNA processing"/>
    <property type="evidence" value="ECO:0007669"/>
    <property type="project" value="TreeGrafter"/>
</dbReference>
<comment type="caution">
    <text evidence="5">The sequence shown here is derived from an EMBL/GenBank/DDBJ whole genome shotgun (WGS) entry which is preliminary data.</text>
</comment>
<dbReference type="Gene3D" id="3.30.110.20">
    <property type="entry name" value="Alba-like domain"/>
    <property type="match status" value="1"/>
</dbReference>
<feature type="region of interest" description="Disordered" evidence="4">
    <location>
        <begin position="191"/>
        <end position="212"/>
    </location>
</feature>